<proteinExistence type="predicted"/>
<evidence type="ECO:0000256" key="1">
    <source>
        <dbReference type="SAM" id="Phobius"/>
    </source>
</evidence>
<dbReference type="AlphaFoldDB" id="A0A9P6QEN0"/>
<accession>A0A9P6QEN0</accession>
<evidence type="ECO:0000313" key="2">
    <source>
        <dbReference type="EMBL" id="KAG0265553.1"/>
    </source>
</evidence>
<sequence length="72" mass="8503">MQPMLDTYEISRTRRRIWKELSRVDQKKALPALAATLITLIVFVQLLVDHYQREAMLAAEEEEEFIPIVFAR</sequence>
<keyword evidence="3" id="KW-1185">Reference proteome</keyword>
<keyword evidence="1" id="KW-0472">Membrane</keyword>
<comment type="caution">
    <text evidence="2">The sequence shown here is derived from an EMBL/GenBank/DDBJ whole genome shotgun (WGS) entry which is preliminary data.</text>
</comment>
<keyword evidence="1" id="KW-1133">Transmembrane helix</keyword>
<reference evidence="2" key="1">
    <citation type="journal article" date="2020" name="Fungal Divers.">
        <title>Resolving the Mortierellaceae phylogeny through synthesis of multi-gene phylogenetics and phylogenomics.</title>
        <authorList>
            <person name="Vandepol N."/>
            <person name="Liber J."/>
            <person name="Desiro A."/>
            <person name="Na H."/>
            <person name="Kennedy M."/>
            <person name="Barry K."/>
            <person name="Grigoriev I.V."/>
            <person name="Miller A.N."/>
            <person name="O'Donnell K."/>
            <person name="Stajich J.E."/>
            <person name="Bonito G."/>
        </authorList>
    </citation>
    <scope>NUCLEOTIDE SEQUENCE</scope>
    <source>
        <strain evidence="2">BC1065</strain>
    </source>
</reference>
<evidence type="ECO:0000313" key="3">
    <source>
        <dbReference type="Proteomes" id="UP000807716"/>
    </source>
</evidence>
<gene>
    <name evidence="2" type="ORF">DFQ27_000560</name>
</gene>
<organism evidence="2 3">
    <name type="scientific">Actinomortierella ambigua</name>
    <dbReference type="NCBI Taxonomy" id="1343610"/>
    <lineage>
        <taxon>Eukaryota</taxon>
        <taxon>Fungi</taxon>
        <taxon>Fungi incertae sedis</taxon>
        <taxon>Mucoromycota</taxon>
        <taxon>Mortierellomycotina</taxon>
        <taxon>Mortierellomycetes</taxon>
        <taxon>Mortierellales</taxon>
        <taxon>Mortierellaceae</taxon>
        <taxon>Actinomortierella</taxon>
    </lineage>
</organism>
<protein>
    <submittedName>
        <fullName evidence="2">Uncharacterized protein</fullName>
    </submittedName>
</protein>
<feature type="transmembrane region" description="Helical" evidence="1">
    <location>
        <begin position="29"/>
        <end position="48"/>
    </location>
</feature>
<keyword evidence="1" id="KW-0812">Transmembrane</keyword>
<dbReference type="EMBL" id="JAAAJB010000114">
    <property type="protein sequence ID" value="KAG0265553.1"/>
    <property type="molecule type" value="Genomic_DNA"/>
</dbReference>
<dbReference type="Proteomes" id="UP000807716">
    <property type="component" value="Unassembled WGS sequence"/>
</dbReference>
<name>A0A9P6QEN0_9FUNG</name>